<accession>A0AAE6JJ91</accession>
<evidence type="ECO:0000256" key="1">
    <source>
        <dbReference type="SAM" id="Phobius"/>
    </source>
</evidence>
<protein>
    <submittedName>
        <fullName evidence="2">Uncharacterized protein</fullName>
    </submittedName>
</protein>
<name>A0AAE6JJ91_9SPHI</name>
<feature type="transmembrane region" description="Helical" evidence="1">
    <location>
        <begin position="35"/>
        <end position="57"/>
    </location>
</feature>
<evidence type="ECO:0000313" key="4">
    <source>
        <dbReference type="Proteomes" id="UP000250557"/>
    </source>
</evidence>
<evidence type="ECO:0000313" key="2">
    <source>
        <dbReference type="EMBL" id="QEM05925.1"/>
    </source>
</evidence>
<dbReference type="EMBL" id="CP043451">
    <property type="protein sequence ID" value="QEM05925.1"/>
    <property type="molecule type" value="Genomic_DNA"/>
</dbReference>
<dbReference type="EMBL" id="CP071880">
    <property type="protein sequence ID" value="QTE51552.1"/>
    <property type="molecule type" value="Genomic_DNA"/>
</dbReference>
<gene>
    <name evidence="2" type="ORF">DIU31_021295</name>
    <name evidence="3" type="ORF">J3L21_06185</name>
</gene>
<organism evidence="2 4">
    <name type="scientific">Mucilaginibacter rubeus</name>
    <dbReference type="NCBI Taxonomy" id="2027860"/>
    <lineage>
        <taxon>Bacteria</taxon>
        <taxon>Pseudomonadati</taxon>
        <taxon>Bacteroidota</taxon>
        <taxon>Sphingobacteriia</taxon>
        <taxon>Sphingobacteriales</taxon>
        <taxon>Sphingobacteriaceae</taxon>
        <taxon>Mucilaginibacter</taxon>
    </lineage>
</organism>
<dbReference type="Proteomes" id="UP000250557">
    <property type="component" value="Chromosome"/>
</dbReference>
<keyword evidence="1" id="KW-0812">Transmembrane</keyword>
<dbReference type="RefSeq" id="WP_112651528.1">
    <property type="nucleotide sequence ID" value="NZ_CP043451.1"/>
</dbReference>
<reference evidence="3 5" key="2">
    <citation type="submission" date="2021-03" db="EMBL/GenBank/DDBJ databases">
        <title>Mucilaginibacter strains isolated from gold and copper mining confer multi heavy-metal resistance.</title>
        <authorList>
            <person name="Li Y."/>
        </authorList>
    </citation>
    <scope>NUCLEOTIDE SEQUENCE [LARGE SCALE GENOMIC DNA]</scope>
    <source>
        <strain evidence="3 5">P2-4</strain>
    </source>
</reference>
<evidence type="ECO:0000313" key="5">
    <source>
        <dbReference type="Proteomes" id="UP000663940"/>
    </source>
</evidence>
<keyword evidence="1" id="KW-1133">Transmembrane helix</keyword>
<reference evidence="2 4" key="1">
    <citation type="submission" date="2019-08" db="EMBL/GenBank/DDBJ databases">
        <title>Comparative genome analysis confer to the adaptation heavy metal polluted environment.</title>
        <authorList>
            <person name="Li Y."/>
        </authorList>
    </citation>
    <scope>NUCLEOTIDE SEQUENCE [LARGE SCALE GENOMIC DNA]</scope>
    <source>
        <strain evidence="2 4">P2</strain>
    </source>
</reference>
<dbReference type="Proteomes" id="UP000663940">
    <property type="component" value="Chromosome"/>
</dbReference>
<evidence type="ECO:0000313" key="3">
    <source>
        <dbReference type="EMBL" id="QTE51552.1"/>
    </source>
</evidence>
<dbReference type="AlphaFoldDB" id="A0AAE6JJ91"/>
<sequence length="71" mass="8125">MRGRLTKVRSIDLKKEAAQKISAEEIKTNKEADKIVTLVFILLAIIVIVLGLCFGFPERWYMPNKHALNLK</sequence>
<keyword evidence="1" id="KW-0472">Membrane</keyword>
<keyword evidence="5" id="KW-1185">Reference proteome</keyword>
<proteinExistence type="predicted"/>